<sequence>MTVHRGRHQQGLKLLHVIAKPLRIKDFLHVAPSDEFFIYAVRKPNHQNDRIWAKTIEDTNDDERCRAMVQDTRCIGIFIMFTAKKILWVLKEEEQFWDGAYFREIILQQHVFPFLRNPNNVLDTDEVLFLHDKAPCMKANATQHLLEDEGLQFWGNSIWPDNSPDMNLTENIGAIIKEKVEELMANEDRPNRYNYDILRANVENTLIDLENNTDLFVDLLCSMKKIFDVFKAAGGGHTDF</sequence>
<evidence type="ECO:0000313" key="2">
    <source>
        <dbReference type="Proteomes" id="UP000663828"/>
    </source>
</evidence>
<gene>
    <name evidence="1" type="ORF">XAT740_LOCUS25570</name>
</gene>
<keyword evidence="2" id="KW-1185">Reference proteome</keyword>
<dbReference type="EMBL" id="CAJNOR010002033">
    <property type="protein sequence ID" value="CAF1237715.1"/>
    <property type="molecule type" value="Genomic_DNA"/>
</dbReference>
<dbReference type="Proteomes" id="UP000663828">
    <property type="component" value="Unassembled WGS sequence"/>
</dbReference>
<evidence type="ECO:0000313" key="1">
    <source>
        <dbReference type="EMBL" id="CAF1237715.1"/>
    </source>
</evidence>
<reference evidence="1" key="1">
    <citation type="submission" date="2021-02" db="EMBL/GenBank/DDBJ databases">
        <authorList>
            <person name="Nowell W R."/>
        </authorList>
    </citation>
    <scope>NUCLEOTIDE SEQUENCE</scope>
</reference>
<dbReference type="InterPro" id="IPR036397">
    <property type="entry name" value="RNaseH_sf"/>
</dbReference>
<name>A0A814Z1A2_ADIRI</name>
<dbReference type="Gene3D" id="3.30.420.10">
    <property type="entry name" value="Ribonuclease H-like superfamily/Ribonuclease H"/>
    <property type="match status" value="1"/>
</dbReference>
<accession>A0A814Z1A2</accession>
<dbReference type="AlphaFoldDB" id="A0A814Z1A2"/>
<organism evidence="1 2">
    <name type="scientific">Adineta ricciae</name>
    <name type="common">Rotifer</name>
    <dbReference type="NCBI Taxonomy" id="249248"/>
    <lineage>
        <taxon>Eukaryota</taxon>
        <taxon>Metazoa</taxon>
        <taxon>Spiralia</taxon>
        <taxon>Gnathifera</taxon>
        <taxon>Rotifera</taxon>
        <taxon>Eurotatoria</taxon>
        <taxon>Bdelloidea</taxon>
        <taxon>Adinetida</taxon>
        <taxon>Adinetidae</taxon>
        <taxon>Adineta</taxon>
    </lineage>
</organism>
<protein>
    <submittedName>
        <fullName evidence="1">Uncharacterized protein</fullName>
    </submittedName>
</protein>
<proteinExistence type="predicted"/>
<comment type="caution">
    <text evidence="1">The sequence shown here is derived from an EMBL/GenBank/DDBJ whole genome shotgun (WGS) entry which is preliminary data.</text>
</comment>
<dbReference type="GO" id="GO:0003676">
    <property type="term" value="F:nucleic acid binding"/>
    <property type="evidence" value="ECO:0007669"/>
    <property type="project" value="InterPro"/>
</dbReference>